<dbReference type="InterPro" id="IPR050266">
    <property type="entry name" value="AB_hydrolase_sf"/>
</dbReference>
<dbReference type="Gene3D" id="3.40.50.1820">
    <property type="entry name" value="alpha/beta hydrolase"/>
    <property type="match status" value="1"/>
</dbReference>
<dbReference type="Proteomes" id="UP000680638">
    <property type="component" value="Unassembled WGS sequence"/>
</dbReference>
<sequence>MDLFYEVQGTGSPILMIHSGGVDSRTWKYIATALAVTHKVITFDGRGTGRSPSPIAPMNIAQDIKNLPDHLNLASAVLIGHSMGGQAATEFALKYPGMTDKLILIAPSLSGFAFSKPYTDWMMEVHSLAPNYVKMTEFSLQGLPYRVTMSSPQRDFFADMHLQYMKRVFTEWKSFELIWPETPAIERLEQLEAPTLFKGRKSSLPRWLNTASGKSKP</sequence>
<evidence type="ECO:0000313" key="4">
    <source>
        <dbReference type="Proteomes" id="UP000680638"/>
    </source>
</evidence>
<organism evidence="3 4">
    <name type="scientific">Paenibacillus cookii</name>
    <dbReference type="NCBI Taxonomy" id="157839"/>
    <lineage>
        <taxon>Bacteria</taxon>
        <taxon>Bacillati</taxon>
        <taxon>Bacillota</taxon>
        <taxon>Bacilli</taxon>
        <taxon>Bacillales</taxon>
        <taxon>Paenibacillaceae</taxon>
        <taxon>Paenibacillus</taxon>
    </lineage>
</organism>
<dbReference type="PANTHER" id="PTHR43798:SF31">
    <property type="entry name" value="AB HYDROLASE SUPERFAMILY PROTEIN YCLE"/>
    <property type="match status" value="1"/>
</dbReference>
<accession>A0ABQ4LSZ7</accession>
<proteinExistence type="predicted"/>
<feature type="domain" description="AB hydrolase-1" evidence="2">
    <location>
        <begin position="13"/>
        <end position="125"/>
    </location>
</feature>
<keyword evidence="4" id="KW-1185">Reference proteome</keyword>
<comment type="caution">
    <text evidence="3">The sequence shown here is derived from an EMBL/GenBank/DDBJ whole genome shotgun (WGS) entry which is preliminary data.</text>
</comment>
<dbReference type="RefSeq" id="WP_052146872.1">
    <property type="nucleotide sequence ID" value="NZ_BORW01000004.1"/>
</dbReference>
<evidence type="ECO:0000313" key="3">
    <source>
        <dbReference type="EMBL" id="GIO66412.1"/>
    </source>
</evidence>
<dbReference type="EMBL" id="BORW01000004">
    <property type="protein sequence ID" value="GIO66412.1"/>
    <property type="molecule type" value="Genomic_DNA"/>
</dbReference>
<protein>
    <recommendedName>
        <fullName evidence="2">AB hydrolase-1 domain-containing protein</fullName>
    </recommendedName>
</protein>
<dbReference type="Pfam" id="PF00561">
    <property type="entry name" value="Abhydrolase_1"/>
    <property type="match status" value="1"/>
</dbReference>
<gene>
    <name evidence="3" type="ORF">J21TS3_12330</name>
</gene>
<dbReference type="SUPFAM" id="SSF53474">
    <property type="entry name" value="alpha/beta-Hydrolases"/>
    <property type="match status" value="1"/>
</dbReference>
<dbReference type="PANTHER" id="PTHR43798">
    <property type="entry name" value="MONOACYLGLYCEROL LIPASE"/>
    <property type="match status" value="1"/>
</dbReference>
<evidence type="ECO:0000256" key="1">
    <source>
        <dbReference type="ARBA" id="ARBA00022801"/>
    </source>
</evidence>
<dbReference type="InterPro" id="IPR000073">
    <property type="entry name" value="AB_hydrolase_1"/>
</dbReference>
<name>A0ABQ4LSZ7_9BACL</name>
<dbReference type="InterPro" id="IPR029058">
    <property type="entry name" value="AB_hydrolase_fold"/>
</dbReference>
<keyword evidence="1" id="KW-0378">Hydrolase</keyword>
<reference evidence="3 4" key="1">
    <citation type="submission" date="2021-03" db="EMBL/GenBank/DDBJ databases">
        <title>Antimicrobial resistance genes in bacteria isolated from Japanese honey, and their potential for conferring macrolide and lincosamide resistance in the American foulbrood pathogen Paenibacillus larvae.</title>
        <authorList>
            <person name="Okamoto M."/>
            <person name="Kumagai M."/>
            <person name="Kanamori H."/>
            <person name="Takamatsu D."/>
        </authorList>
    </citation>
    <scope>NUCLEOTIDE SEQUENCE [LARGE SCALE GENOMIC DNA]</scope>
    <source>
        <strain evidence="3 4">J21TS3</strain>
    </source>
</reference>
<dbReference type="PRINTS" id="PR00111">
    <property type="entry name" value="ABHYDROLASE"/>
</dbReference>
<evidence type="ECO:0000259" key="2">
    <source>
        <dbReference type="Pfam" id="PF00561"/>
    </source>
</evidence>